<name>A0AAQ4EAY0_AMBAM</name>
<dbReference type="EMBL" id="JARKHS020019164">
    <property type="protein sequence ID" value="KAK8771886.1"/>
    <property type="molecule type" value="Genomic_DNA"/>
</dbReference>
<gene>
    <name evidence="1" type="ORF">V5799_024872</name>
</gene>
<dbReference type="Proteomes" id="UP001321473">
    <property type="component" value="Unassembled WGS sequence"/>
</dbReference>
<protein>
    <submittedName>
        <fullName evidence="1">Uncharacterized protein</fullName>
    </submittedName>
</protein>
<organism evidence="1 2">
    <name type="scientific">Amblyomma americanum</name>
    <name type="common">Lone star tick</name>
    <dbReference type="NCBI Taxonomy" id="6943"/>
    <lineage>
        <taxon>Eukaryota</taxon>
        <taxon>Metazoa</taxon>
        <taxon>Ecdysozoa</taxon>
        <taxon>Arthropoda</taxon>
        <taxon>Chelicerata</taxon>
        <taxon>Arachnida</taxon>
        <taxon>Acari</taxon>
        <taxon>Parasitiformes</taxon>
        <taxon>Ixodida</taxon>
        <taxon>Ixodoidea</taxon>
        <taxon>Ixodidae</taxon>
        <taxon>Amblyomminae</taxon>
        <taxon>Amblyomma</taxon>
    </lineage>
</organism>
<accession>A0AAQ4EAY0</accession>
<keyword evidence="2" id="KW-1185">Reference proteome</keyword>
<evidence type="ECO:0000313" key="2">
    <source>
        <dbReference type="Proteomes" id="UP001321473"/>
    </source>
</evidence>
<comment type="caution">
    <text evidence="1">The sequence shown here is derived from an EMBL/GenBank/DDBJ whole genome shotgun (WGS) entry which is preliminary data.</text>
</comment>
<evidence type="ECO:0000313" key="1">
    <source>
        <dbReference type="EMBL" id="KAK8771886.1"/>
    </source>
</evidence>
<dbReference type="AlphaFoldDB" id="A0AAQ4EAY0"/>
<proteinExistence type="predicted"/>
<sequence>MSKEGTSAILSAICRRLLSTLGELSLECLELFRNASAPVNSWTDDRAITSSLKTLKITDVSFLELETSRGKHIDFVGRTLCALTSSSSIYSLFVDASFAAQEYGASFKPMLVNPSGPAKLSVLAHNRVYEYKANFVFETLVTATTVKKMCVGKFALRPNGITSLSKILVSSATIEDISCALCHWHLRIQGDDEHLVKGLSKTTSLRCLAIQYRFLPCGIHAVLAAVRDSDSVSELHLQKLDFRELQTFYNALVAASTGPKVTVGCWIACDHHMTALAIRTWSELRTGGQELFFGSGLRRHHHQPSVVDFCRALDERGRDNLT</sequence>
<reference evidence="1 2" key="1">
    <citation type="journal article" date="2023" name="Arcadia Sci">
        <title>De novo assembly of a long-read Amblyomma americanum tick genome.</title>
        <authorList>
            <person name="Chou S."/>
            <person name="Poskanzer K.E."/>
            <person name="Rollins M."/>
            <person name="Thuy-Boun P.S."/>
        </authorList>
    </citation>
    <scope>NUCLEOTIDE SEQUENCE [LARGE SCALE GENOMIC DNA]</scope>
    <source>
        <strain evidence="1">F_SG_1</strain>
        <tissue evidence="1">Salivary glands</tissue>
    </source>
</reference>